<evidence type="ECO:0000256" key="5">
    <source>
        <dbReference type="ARBA" id="ARBA00023293"/>
    </source>
</evidence>
<dbReference type="InterPro" id="IPR000719">
    <property type="entry name" value="Prot_kinase_dom"/>
</dbReference>
<sequence>MVAIKKLAIPKSVKKIKSSRSLLKELKDVTELQHENINPFIGACLEAPYFCLVTEYCGNGSLENLLSDEEFRCHMALKNSFLNDLVNGMTFLHESPIQSHGRLKTSNCVVDDQLVLKITDFSLAEIRSMEDSSLLNLDEHSFFLKQLGIAPELLRMEIRPPKGTQSGDVYSFGIILHEVLYRHGIFYRGEDEYSSTKEIAANVYKIILNTSPFGVENENVETLIELMMNSWAEKPQDRLTFKEIQSLVAQFSDVKNIDHRLLKPINITNIVNKTIESEIQELAEKISLISEPHE</sequence>
<dbReference type="GO" id="GO:0005886">
    <property type="term" value="C:plasma membrane"/>
    <property type="evidence" value="ECO:0007669"/>
    <property type="project" value="TreeGrafter"/>
</dbReference>
<evidence type="ECO:0000256" key="3">
    <source>
        <dbReference type="ARBA" id="ARBA00022741"/>
    </source>
</evidence>
<feature type="domain" description="Protein kinase" evidence="6">
    <location>
        <begin position="1"/>
        <end position="262"/>
    </location>
</feature>
<organism evidence="7 8">
    <name type="scientific">Panagrellus redivivus</name>
    <name type="common">Microworm</name>
    <dbReference type="NCBI Taxonomy" id="6233"/>
    <lineage>
        <taxon>Eukaryota</taxon>
        <taxon>Metazoa</taxon>
        <taxon>Ecdysozoa</taxon>
        <taxon>Nematoda</taxon>
        <taxon>Chromadorea</taxon>
        <taxon>Rhabditida</taxon>
        <taxon>Tylenchina</taxon>
        <taxon>Panagrolaimomorpha</taxon>
        <taxon>Panagrolaimoidea</taxon>
        <taxon>Panagrolaimidae</taxon>
        <taxon>Panagrellus</taxon>
    </lineage>
</organism>
<dbReference type="PIRSF" id="PIRSF000654">
    <property type="entry name" value="Integrin-linked_kinase"/>
    <property type="match status" value="1"/>
</dbReference>
<evidence type="ECO:0000313" key="7">
    <source>
        <dbReference type="Proteomes" id="UP000492821"/>
    </source>
</evidence>
<name>A0A7E4ZQW9_PANRE</name>
<dbReference type="AlphaFoldDB" id="A0A7E4ZQW9"/>
<reference evidence="7" key="1">
    <citation type="journal article" date="2013" name="Genetics">
        <title>The draft genome and transcriptome of Panagrellus redivivus are shaped by the harsh demands of a free-living lifestyle.</title>
        <authorList>
            <person name="Srinivasan J."/>
            <person name="Dillman A.R."/>
            <person name="Macchietto M.G."/>
            <person name="Heikkinen L."/>
            <person name="Lakso M."/>
            <person name="Fracchia K.M."/>
            <person name="Antoshechkin I."/>
            <person name="Mortazavi A."/>
            <person name="Wong G."/>
            <person name="Sternberg P.W."/>
        </authorList>
    </citation>
    <scope>NUCLEOTIDE SEQUENCE [LARGE SCALE GENOMIC DNA]</scope>
    <source>
        <strain evidence="7">MT8872</strain>
    </source>
</reference>
<protein>
    <recommendedName>
        <fullName evidence="2">guanylate cyclase</fullName>
        <ecNumber evidence="2">4.6.1.2</ecNumber>
    </recommendedName>
</protein>
<dbReference type="GO" id="GO:0004016">
    <property type="term" value="F:adenylate cyclase activity"/>
    <property type="evidence" value="ECO:0007669"/>
    <property type="project" value="TreeGrafter"/>
</dbReference>
<dbReference type="PANTHER" id="PTHR11920">
    <property type="entry name" value="GUANYLYL CYCLASE"/>
    <property type="match status" value="1"/>
</dbReference>
<dbReference type="InterPro" id="IPR011009">
    <property type="entry name" value="Kinase-like_dom_sf"/>
</dbReference>
<evidence type="ECO:0000256" key="1">
    <source>
        <dbReference type="ARBA" id="ARBA00001436"/>
    </source>
</evidence>
<dbReference type="SUPFAM" id="SSF56112">
    <property type="entry name" value="Protein kinase-like (PK-like)"/>
    <property type="match status" value="1"/>
</dbReference>
<evidence type="ECO:0000256" key="2">
    <source>
        <dbReference type="ARBA" id="ARBA00012202"/>
    </source>
</evidence>
<evidence type="ECO:0000259" key="6">
    <source>
        <dbReference type="PROSITE" id="PS50011"/>
    </source>
</evidence>
<dbReference type="Proteomes" id="UP000492821">
    <property type="component" value="Unassembled WGS sequence"/>
</dbReference>
<dbReference type="GO" id="GO:0005524">
    <property type="term" value="F:ATP binding"/>
    <property type="evidence" value="ECO:0007669"/>
    <property type="project" value="InterPro"/>
</dbReference>
<dbReference type="InterPro" id="IPR001245">
    <property type="entry name" value="Ser-Thr/Tyr_kinase_cat_dom"/>
</dbReference>
<dbReference type="Gene3D" id="1.10.510.10">
    <property type="entry name" value="Transferase(Phosphotransferase) domain 1"/>
    <property type="match status" value="1"/>
</dbReference>
<proteinExistence type="predicted"/>
<dbReference type="EC" id="4.6.1.2" evidence="2"/>
<keyword evidence="7" id="KW-1185">Reference proteome</keyword>
<evidence type="ECO:0000256" key="4">
    <source>
        <dbReference type="ARBA" id="ARBA00023239"/>
    </source>
</evidence>
<reference evidence="8" key="2">
    <citation type="submission" date="2020-10" db="UniProtKB">
        <authorList>
            <consortium name="WormBaseParasite"/>
        </authorList>
    </citation>
    <scope>IDENTIFICATION</scope>
</reference>
<keyword evidence="4" id="KW-0456">Lyase</keyword>
<dbReference type="WBParaSite" id="Pan_g12076.t1">
    <property type="protein sequence ID" value="Pan_g12076.t1"/>
    <property type="gene ID" value="Pan_g12076"/>
</dbReference>
<dbReference type="GO" id="GO:0004672">
    <property type="term" value="F:protein kinase activity"/>
    <property type="evidence" value="ECO:0007669"/>
    <property type="project" value="InterPro"/>
</dbReference>
<dbReference type="PANTHER" id="PTHR11920:SF335">
    <property type="entry name" value="GUANYLATE CYCLASE"/>
    <property type="match status" value="1"/>
</dbReference>
<accession>A0A7E4ZQW9</accession>
<evidence type="ECO:0000313" key="8">
    <source>
        <dbReference type="WBParaSite" id="Pan_g12076.t1"/>
    </source>
</evidence>
<dbReference type="PROSITE" id="PS50011">
    <property type="entry name" value="PROTEIN_KINASE_DOM"/>
    <property type="match status" value="1"/>
</dbReference>
<dbReference type="GO" id="GO:0007168">
    <property type="term" value="P:receptor guanylyl cyclase signaling pathway"/>
    <property type="evidence" value="ECO:0007669"/>
    <property type="project" value="TreeGrafter"/>
</dbReference>
<keyword evidence="5" id="KW-0141">cGMP biosynthesis</keyword>
<keyword evidence="3" id="KW-0547">Nucleotide-binding</keyword>
<dbReference type="GO" id="GO:0001653">
    <property type="term" value="F:peptide receptor activity"/>
    <property type="evidence" value="ECO:0007669"/>
    <property type="project" value="TreeGrafter"/>
</dbReference>
<comment type="catalytic activity">
    <reaction evidence="1">
        <text>GTP = 3',5'-cyclic GMP + diphosphate</text>
        <dbReference type="Rhea" id="RHEA:13665"/>
        <dbReference type="ChEBI" id="CHEBI:33019"/>
        <dbReference type="ChEBI" id="CHEBI:37565"/>
        <dbReference type="ChEBI" id="CHEBI:57746"/>
        <dbReference type="EC" id="4.6.1.2"/>
    </reaction>
</comment>
<dbReference type="GO" id="GO:0004383">
    <property type="term" value="F:guanylate cyclase activity"/>
    <property type="evidence" value="ECO:0007669"/>
    <property type="project" value="UniProtKB-EC"/>
</dbReference>
<dbReference type="Pfam" id="PF07714">
    <property type="entry name" value="PK_Tyr_Ser-Thr"/>
    <property type="match status" value="1"/>
</dbReference>
<dbReference type="InterPro" id="IPR050401">
    <property type="entry name" value="Cyclic_nucleotide_synthase"/>
</dbReference>